<keyword evidence="2" id="KW-1185">Reference proteome</keyword>
<sequence length="85" mass="9263">MSTFINPVETGRGISGGRNLRSLRYERRIGELLGVDCGGLVGEEKRLVIELMPKVLPLLKDGIKESSIYKSVDGDEISAAPARAY</sequence>
<dbReference type="AlphaFoldDB" id="A0A8X7YXM6"/>
<organism evidence="1 2">
    <name type="scientific">Populus tomentosa</name>
    <name type="common">Chinese white poplar</name>
    <dbReference type="NCBI Taxonomy" id="118781"/>
    <lineage>
        <taxon>Eukaryota</taxon>
        <taxon>Viridiplantae</taxon>
        <taxon>Streptophyta</taxon>
        <taxon>Embryophyta</taxon>
        <taxon>Tracheophyta</taxon>
        <taxon>Spermatophyta</taxon>
        <taxon>Magnoliopsida</taxon>
        <taxon>eudicotyledons</taxon>
        <taxon>Gunneridae</taxon>
        <taxon>Pentapetalae</taxon>
        <taxon>rosids</taxon>
        <taxon>fabids</taxon>
        <taxon>Malpighiales</taxon>
        <taxon>Salicaceae</taxon>
        <taxon>Saliceae</taxon>
        <taxon>Populus</taxon>
    </lineage>
</organism>
<accession>A0A8X7YXM6</accession>
<comment type="caution">
    <text evidence="1">The sequence shown here is derived from an EMBL/GenBank/DDBJ whole genome shotgun (WGS) entry which is preliminary data.</text>
</comment>
<evidence type="ECO:0000313" key="1">
    <source>
        <dbReference type="EMBL" id="KAG6758265.1"/>
    </source>
</evidence>
<gene>
    <name evidence="1" type="ORF">POTOM_038603</name>
</gene>
<proteinExistence type="predicted"/>
<evidence type="ECO:0000313" key="2">
    <source>
        <dbReference type="Proteomes" id="UP000886885"/>
    </source>
</evidence>
<dbReference type="OrthoDB" id="1465590at2759"/>
<dbReference type="Proteomes" id="UP000886885">
    <property type="component" value="Chromosome 10D"/>
</dbReference>
<reference evidence="1" key="1">
    <citation type="journal article" date="2020" name="bioRxiv">
        <title>Hybrid origin of Populus tomentosa Carr. identified through genome sequencing and phylogenomic analysis.</title>
        <authorList>
            <person name="An X."/>
            <person name="Gao K."/>
            <person name="Chen Z."/>
            <person name="Li J."/>
            <person name="Yang X."/>
            <person name="Yang X."/>
            <person name="Zhou J."/>
            <person name="Guo T."/>
            <person name="Zhao T."/>
            <person name="Huang S."/>
            <person name="Miao D."/>
            <person name="Khan W.U."/>
            <person name="Rao P."/>
            <person name="Ye M."/>
            <person name="Lei B."/>
            <person name="Liao W."/>
            <person name="Wang J."/>
            <person name="Ji L."/>
            <person name="Li Y."/>
            <person name="Guo B."/>
            <person name="Mustafa N.S."/>
            <person name="Li S."/>
            <person name="Yun Q."/>
            <person name="Keller S.R."/>
            <person name="Mao J."/>
            <person name="Zhang R."/>
            <person name="Strauss S.H."/>
        </authorList>
    </citation>
    <scope>NUCLEOTIDE SEQUENCE</scope>
    <source>
        <strain evidence="1">GM15</strain>
        <tissue evidence="1">Leaf</tissue>
    </source>
</reference>
<dbReference type="EMBL" id="JAAWWB010000020">
    <property type="protein sequence ID" value="KAG6758265.1"/>
    <property type="molecule type" value="Genomic_DNA"/>
</dbReference>
<protein>
    <submittedName>
        <fullName evidence="1">Uncharacterized protein</fullName>
    </submittedName>
</protein>
<name>A0A8X7YXM6_POPTO</name>